<sequence>ARVTIVFRHSRSRRSVCALRRLSPAANYLGSKSNPALTAGSCVVQTGQGGRSCEDLVDQMTIPGLHRSKLSNMRIRTGRAALLDTDTTDWRRPTKAAAEPSATQYIYAFAEKC</sequence>
<dbReference type="EMBL" id="CAVNYO010000440">
    <property type="protein sequence ID" value="CAK5280742.1"/>
    <property type="molecule type" value="Genomic_DNA"/>
</dbReference>
<name>A0AAD2HV53_9AGAR</name>
<comment type="caution">
    <text evidence="1">The sequence shown here is derived from an EMBL/GenBank/DDBJ whole genome shotgun (WGS) entry which is preliminary data.</text>
</comment>
<reference evidence="1" key="1">
    <citation type="submission" date="2023-11" db="EMBL/GenBank/DDBJ databases">
        <authorList>
            <person name="De Vega J J."/>
            <person name="De Vega J J."/>
        </authorList>
    </citation>
    <scope>NUCLEOTIDE SEQUENCE</scope>
</reference>
<evidence type="ECO:0000313" key="2">
    <source>
        <dbReference type="Proteomes" id="UP001295794"/>
    </source>
</evidence>
<gene>
    <name evidence="1" type="ORF">MYCIT1_LOCUS31356</name>
</gene>
<accession>A0AAD2HV53</accession>
<keyword evidence="2" id="KW-1185">Reference proteome</keyword>
<organism evidence="1 2">
    <name type="scientific">Mycena citricolor</name>
    <dbReference type="NCBI Taxonomy" id="2018698"/>
    <lineage>
        <taxon>Eukaryota</taxon>
        <taxon>Fungi</taxon>
        <taxon>Dikarya</taxon>
        <taxon>Basidiomycota</taxon>
        <taxon>Agaricomycotina</taxon>
        <taxon>Agaricomycetes</taxon>
        <taxon>Agaricomycetidae</taxon>
        <taxon>Agaricales</taxon>
        <taxon>Marasmiineae</taxon>
        <taxon>Mycenaceae</taxon>
        <taxon>Mycena</taxon>
    </lineage>
</organism>
<proteinExistence type="predicted"/>
<dbReference type="Proteomes" id="UP001295794">
    <property type="component" value="Unassembled WGS sequence"/>
</dbReference>
<evidence type="ECO:0000313" key="1">
    <source>
        <dbReference type="EMBL" id="CAK5280742.1"/>
    </source>
</evidence>
<protein>
    <submittedName>
        <fullName evidence="1">Uncharacterized protein</fullName>
    </submittedName>
</protein>
<feature type="non-terminal residue" evidence="1">
    <location>
        <position position="113"/>
    </location>
</feature>
<dbReference type="AlphaFoldDB" id="A0AAD2HV53"/>